<feature type="region of interest" description="Disordered" evidence="6">
    <location>
        <begin position="166"/>
        <end position="185"/>
    </location>
</feature>
<evidence type="ECO:0000256" key="3">
    <source>
        <dbReference type="ARBA" id="ARBA00022989"/>
    </source>
</evidence>
<name>A0A4U0V5L8_9PEZI</name>
<dbReference type="Proteomes" id="UP001168146">
    <property type="component" value="Unassembled WGS sequence"/>
</dbReference>
<dbReference type="InterPro" id="IPR013901">
    <property type="entry name" value="Anthrone_oxy"/>
</dbReference>
<organism evidence="10 11">
    <name type="scientific">Friedmanniomyces endolithicus</name>
    <dbReference type="NCBI Taxonomy" id="329885"/>
    <lineage>
        <taxon>Eukaryota</taxon>
        <taxon>Fungi</taxon>
        <taxon>Dikarya</taxon>
        <taxon>Ascomycota</taxon>
        <taxon>Pezizomycotina</taxon>
        <taxon>Dothideomycetes</taxon>
        <taxon>Dothideomycetidae</taxon>
        <taxon>Mycosphaerellales</taxon>
        <taxon>Teratosphaeriaceae</taxon>
        <taxon>Friedmanniomyces</taxon>
    </lineage>
</organism>
<feature type="transmembrane region" description="Helical" evidence="7">
    <location>
        <begin position="196"/>
        <end position="218"/>
    </location>
</feature>
<dbReference type="Pfam" id="PF08592">
    <property type="entry name" value="Anthrone_oxy"/>
    <property type="match status" value="1"/>
</dbReference>
<comment type="caution">
    <text evidence="10">The sequence shown here is derived from an EMBL/GenBank/DDBJ whole genome shotgun (WGS) entry which is preliminary data.</text>
</comment>
<evidence type="ECO:0000256" key="2">
    <source>
        <dbReference type="ARBA" id="ARBA00022692"/>
    </source>
</evidence>
<evidence type="ECO:0000256" key="4">
    <source>
        <dbReference type="ARBA" id="ARBA00023136"/>
    </source>
</evidence>
<evidence type="ECO:0008006" key="13">
    <source>
        <dbReference type="Google" id="ProtNLM"/>
    </source>
</evidence>
<keyword evidence="12" id="KW-1185">Reference proteome</keyword>
<dbReference type="GO" id="GO:0016020">
    <property type="term" value="C:membrane"/>
    <property type="evidence" value="ECO:0007669"/>
    <property type="project" value="UniProtKB-SubCell"/>
</dbReference>
<dbReference type="EMBL" id="JAUJLE010000080">
    <property type="protein sequence ID" value="KAK0988129.1"/>
    <property type="molecule type" value="Genomic_DNA"/>
</dbReference>
<reference evidence="8" key="2">
    <citation type="submission" date="2021-12" db="EMBL/GenBank/DDBJ databases">
        <title>Black yeast isolated from Biological Soil Crust.</title>
        <authorList>
            <person name="Kurbessoian T."/>
        </authorList>
    </citation>
    <scope>NUCLEOTIDE SEQUENCE</scope>
    <source>
        <strain evidence="8">CCFEE 5208</strain>
    </source>
</reference>
<feature type="transmembrane region" description="Helical" evidence="7">
    <location>
        <begin position="12"/>
        <end position="37"/>
    </location>
</feature>
<feature type="region of interest" description="Disordered" evidence="6">
    <location>
        <begin position="134"/>
        <end position="157"/>
    </location>
</feature>
<evidence type="ECO:0000256" key="1">
    <source>
        <dbReference type="ARBA" id="ARBA00004141"/>
    </source>
</evidence>
<reference evidence="9" key="3">
    <citation type="submission" date="2023-06" db="EMBL/GenBank/DDBJ databases">
        <title>Black Yeasts Isolated from many extreme environments.</title>
        <authorList>
            <person name="Coleine C."/>
            <person name="Stajich J.E."/>
            <person name="Selbmann L."/>
        </authorList>
    </citation>
    <scope>NUCLEOTIDE SEQUENCE</scope>
    <source>
        <strain evidence="9">CCFEE 5200</strain>
    </source>
</reference>
<keyword evidence="3 7" id="KW-1133">Transmembrane helix</keyword>
<reference evidence="10 11" key="1">
    <citation type="submission" date="2017-03" db="EMBL/GenBank/DDBJ databases">
        <title>Genomes of endolithic fungi from Antarctica.</title>
        <authorList>
            <person name="Coleine C."/>
            <person name="Masonjones S."/>
            <person name="Stajich J.E."/>
        </authorList>
    </citation>
    <scope>NUCLEOTIDE SEQUENCE [LARGE SCALE GENOMIC DNA]</scope>
    <source>
        <strain evidence="10 11">CCFEE 5311</strain>
    </source>
</reference>
<dbReference type="EMBL" id="JASUXU010000053">
    <property type="protein sequence ID" value="KAK0315026.1"/>
    <property type="molecule type" value="Genomic_DNA"/>
</dbReference>
<accession>A0A4U0V5L8</accession>
<comment type="subcellular location">
    <subcellularLocation>
        <location evidence="1">Membrane</location>
        <topology evidence="1">Multi-pass membrane protein</topology>
    </subcellularLocation>
</comment>
<dbReference type="EMBL" id="NAJP01000020">
    <property type="protein sequence ID" value="TKA43146.1"/>
    <property type="molecule type" value="Genomic_DNA"/>
</dbReference>
<evidence type="ECO:0000313" key="8">
    <source>
        <dbReference type="EMBL" id="KAK0315026.1"/>
    </source>
</evidence>
<gene>
    <name evidence="10" type="ORF">B0A54_06094</name>
    <name evidence="8" type="ORF">LTR82_012807</name>
    <name evidence="9" type="ORF">LTR91_009684</name>
</gene>
<feature type="transmembrane region" description="Helical" evidence="7">
    <location>
        <begin position="58"/>
        <end position="77"/>
    </location>
</feature>
<feature type="transmembrane region" description="Helical" evidence="7">
    <location>
        <begin position="97"/>
        <end position="119"/>
    </location>
</feature>
<evidence type="ECO:0000256" key="7">
    <source>
        <dbReference type="SAM" id="Phobius"/>
    </source>
</evidence>
<keyword evidence="2 7" id="KW-0812">Transmembrane</keyword>
<dbReference type="PANTHER" id="PTHR35042:SF1">
    <property type="entry name" value="DUF1772-DOMAIN-CONTAINING PROTEIN"/>
    <property type="match status" value="1"/>
</dbReference>
<dbReference type="Proteomes" id="UP001175353">
    <property type="component" value="Unassembled WGS sequence"/>
</dbReference>
<evidence type="ECO:0000313" key="12">
    <source>
        <dbReference type="Proteomes" id="UP001175353"/>
    </source>
</evidence>
<evidence type="ECO:0000256" key="5">
    <source>
        <dbReference type="ARBA" id="ARBA00034313"/>
    </source>
</evidence>
<keyword evidence="4 7" id="KW-0472">Membrane</keyword>
<comment type="similarity">
    <text evidence="5">Belongs to the anthrone oxygenase family.</text>
</comment>
<dbReference type="Proteomes" id="UP000310066">
    <property type="component" value="Unassembled WGS sequence"/>
</dbReference>
<feature type="compositionally biased region" description="Basic and acidic residues" evidence="6">
    <location>
        <begin position="134"/>
        <end position="154"/>
    </location>
</feature>
<evidence type="ECO:0000313" key="9">
    <source>
        <dbReference type="EMBL" id="KAK0988129.1"/>
    </source>
</evidence>
<evidence type="ECO:0000256" key="6">
    <source>
        <dbReference type="SAM" id="MobiDB-lite"/>
    </source>
</evidence>
<proteinExistence type="inferred from homology"/>
<evidence type="ECO:0000313" key="11">
    <source>
        <dbReference type="Proteomes" id="UP000310066"/>
    </source>
</evidence>
<evidence type="ECO:0000313" key="10">
    <source>
        <dbReference type="EMBL" id="TKA43146.1"/>
    </source>
</evidence>
<dbReference type="OrthoDB" id="5954308at2759"/>
<dbReference type="AlphaFoldDB" id="A0A4U0V5L8"/>
<protein>
    <recommendedName>
        <fullName evidence="13">DUF1772-domain-containing protein</fullName>
    </recommendedName>
</protein>
<dbReference type="PANTHER" id="PTHR35042">
    <property type="entry name" value="ANTHRONE OXYGENASE ENCC"/>
    <property type="match status" value="1"/>
</dbReference>
<sequence>MASPTTTTTAAQLLSISIALFASGGIASLSLFAVPFLQSQPASRSLPQTRWLFSRGSHTFPQAAFLSSAGFSYLAWTTAPSGSFGEFVGLVTQVGRVSGYVVAAVLTLSIAPVTMFAMIPTNFALIQKNEDLGGARSEKSARDGDAKPGLRSAEESVNAKGVVEELTDLSGPQGRTTEDSSEEDDREVRELLGKFAMLNGVRAVLMGLGGVVGLWTALAA</sequence>